<dbReference type="PANTHER" id="PTHR32322:SF2">
    <property type="entry name" value="EAMA DOMAIN-CONTAINING PROTEIN"/>
    <property type="match status" value="1"/>
</dbReference>
<dbReference type="InterPro" id="IPR037185">
    <property type="entry name" value="EmrE-like"/>
</dbReference>
<keyword evidence="9" id="KW-1185">Reference proteome</keyword>
<name>A0AA41QPR8_9HYPH</name>
<feature type="transmembrane region" description="Helical" evidence="6">
    <location>
        <begin position="162"/>
        <end position="180"/>
    </location>
</feature>
<dbReference type="GO" id="GO:0016020">
    <property type="term" value="C:membrane"/>
    <property type="evidence" value="ECO:0007669"/>
    <property type="project" value="UniProtKB-SubCell"/>
</dbReference>
<evidence type="ECO:0000259" key="7">
    <source>
        <dbReference type="Pfam" id="PF00892"/>
    </source>
</evidence>
<keyword evidence="3 6" id="KW-0812">Transmembrane</keyword>
<evidence type="ECO:0000256" key="2">
    <source>
        <dbReference type="ARBA" id="ARBA00007362"/>
    </source>
</evidence>
<feature type="domain" description="EamA" evidence="7">
    <location>
        <begin position="164"/>
        <end position="299"/>
    </location>
</feature>
<keyword evidence="4 6" id="KW-1133">Transmembrane helix</keyword>
<accession>A0AA41QPR8</accession>
<evidence type="ECO:0000256" key="3">
    <source>
        <dbReference type="ARBA" id="ARBA00022692"/>
    </source>
</evidence>
<feature type="transmembrane region" description="Helical" evidence="6">
    <location>
        <begin position="49"/>
        <end position="68"/>
    </location>
</feature>
<dbReference type="EMBL" id="JALAZD010000002">
    <property type="protein sequence ID" value="MCI0128435.1"/>
    <property type="molecule type" value="Genomic_DNA"/>
</dbReference>
<dbReference type="Proteomes" id="UP001156140">
    <property type="component" value="Unassembled WGS sequence"/>
</dbReference>
<evidence type="ECO:0000256" key="5">
    <source>
        <dbReference type="ARBA" id="ARBA00023136"/>
    </source>
</evidence>
<feature type="domain" description="EamA" evidence="7">
    <location>
        <begin position="18"/>
        <end position="149"/>
    </location>
</feature>
<dbReference type="InterPro" id="IPR050638">
    <property type="entry name" value="AA-Vitamin_Transporters"/>
</dbReference>
<organism evidence="8 9">
    <name type="scientific">Paradevosia shaoguanensis</name>
    <dbReference type="NCBI Taxonomy" id="1335043"/>
    <lineage>
        <taxon>Bacteria</taxon>
        <taxon>Pseudomonadati</taxon>
        <taxon>Pseudomonadota</taxon>
        <taxon>Alphaproteobacteria</taxon>
        <taxon>Hyphomicrobiales</taxon>
        <taxon>Devosiaceae</taxon>
        <taxon>Paradevosia</taxon>
    </lineage>
</organism>
<reference evidence="8" key="1">
    <citation type="submission" date="2022-03" db="EMBL/GenBank/DDBJ databases">
        <title>The complete genome sequence of a Methyloterrigena soli.</title>
        <authorList>
            <person name="Zi Z."/>
        </authorList>
    </citation>
    <scope>NUCLEOTIDE SEQUENCE</scope>
    <source>
        <strain evidence="8">M48</strain>
    </source>
</reference>
<feature type="transmembrane region" description="Helical" evidence="6">
    <location>
        <begin position="258"/>
        <end position="275"/>
    </location>
</feature>
<proteinExistence type="inferred from homology"/>
<evidence type="ECO:0000313" key="8">
    <source>
        <dbReference type="EMBL" id="MCI0128435.1"/>
    </source>
</evidence>
<gene>
    <name evidence="8" type="ORF">ML536_16510</name>
</gene>
<comment type="similarity">
    <text evidence="2">Belongs to the EamA transporter family.</text>
</comment>
<feature type="transmembrane region" description="Helical" evidence="6">
    <location>
        <begin position="225"/>
        <end position="246"/>
    </location>
</feature>
<evidence type="ECO:0000256" key="6">
    <source>
        <dbReference type="SAM" id="Phobius"/>
    </source>
</evidence>
<dbReference type="RefSeq" id="WP_281736605.1">
    <property type="nucleotide sequence ID" value="NZ_JAKETQ010000002.1"/>
</dbReference>
<evidence type="ECO:0000256" key="1">
    <source>
        <dbReference type="ARBA" id="ARBA00004141"/>
    </source>
</evidence>
<comment type="subcellular location">
    <subcellularLocation>
        <location evidence="1">Membrane</location>
        <topology evidence="1">Multi-pass membrane protein</topology>
    </subcellularLocation>
</comment>
<keyword evidence="5 6" id="KW-0472">Membrane</keyword>
<protein>
    <submittedName>
        <fullName evidence="8">DMT family transporter</fullName>
    </submittedName>
</protein>
<dbReference type="AlphaFoldDB" id="A0AA41QPR8"/>
<dbReference type="SUPFAM" id="SSF103481">
    <property type="entry name" value="Multidrug resistance efflux transporter EmrE"/>
    <property type="match status" value="2"/>
</dbReference>
<dbReference type="InterPro" id="IPR000620">
    <property type="entry name" value="EamA_dom"/>
</dbReference>
<dbReference type="Pfam" id="PF00892">
    <property type="entry name" value="EamA"/>
    <property type="match status" value="2"/>
</dbReference>
<sequence>MTQSIAAPRLARRDTILAHLAMLAFAAMIAGSFTAGALAVPYIEPVPLNALRFLLATLIMGVVAFGVVREPARLPRAPWRMVVLGALNAVYFVTMFIALTMTAPVATSAVFTLIPLMAAAIAYFILKQRVGPTVLLSLVLAGLGSIWVIFRGDLAAIAGFDIGKGELIYLVGCICYAFHAPLVRHLNRGESALLSSFWTLAAATVCIALFGLGDIVATDWLHLPAIVWWALAYLAIFSTAISFFCLQYASLRLPASKVLAYGYLTPVFVIIYEGLLGHGWASLSVAGGAVVIVLGLLVLALTPDHR</sequence>
<evidence type="ECO:0000313" key="9">
    <source>
        <dbReference type="Proteomes" id="UP001156140"/>
    </source>
</evidence>
<feature type="transmembrane region" description="Helical" evidence="6">
    <location>
        <begin position="281"/>
        <end position="301"/>
    </location>
</feature>
<dbReference type="PANTHER" id="PTHR32322">
    <property type="entry name" value="INNER MEMBRANE TRANSPORTER"/>
    <property type="match status" value="1"/>
</dbReference>
<feature type="transmembrane region" description="Helical" evidence="6">
    <location>
        <begin position="192"/>
        <end position="213"/>
    </location>
</feature>
<comment type="caution">
    <text evidence="8">The sequence shown here is derived from an EMBL/GenBank/DDBJ whole genome shotgun (WGS) entry which is preliminary data.</text>
</comment>
<evidence type="ECO:0000256" key="4">
    <source>
        <dbReference type="ARBA" id="ARBA00022989"/>
    </source>
</evidence>
<feature type="transmembrane region" description="Helical" evidence="6">
    <location>
        <begin position="20"/>
        <end position="43"/>
    </location>
</feature>
<feature type="transmembrane region" description="Helical" evidence="6">
    <location>
        <begin position="133"/>
        <end position="150"/>
    </location>
</feature>
<feature type="transmembrane region" description="Helical" evidence="6">
    <location>
        <begin position="80"/>
        <end position="99"/>
    </location>
</feature>
<feature type="transmembrane region" description="Helical" evidence="6">
    <location>
        <begin position="105"/>
        <end position="126"/>
    </location>
</feature>